<reference evidence="3" key="2">
    <citation type="journal article" date="2012" name="G3 (Bethesda)">
        <title>Pichia sorbitophila, an interspecies yeast hybrid reveals early steps of genome resolution following polyploidization.</title>
        <authorList>
            <person name="Leh Louis V."/>
            <person name="Despons L."/>
            <person name="Friedrich A."/>
            <person name="Martin T."/>
            <person name="Durrens P."/>
            <person name="Casaregola S."/>
            <person name="Neuveglise C."/>
            <person name="Fairhead C."/>
            <person name="Marck C."/>
            <person name="Cruz J.A."/>
            <person name="Straub M.L."/>
            <person name="Kugler V."/>
            <person name="Sacerdot C."/>
            <person name="Uzunov Z."/>
            <person name="Thierry A."/>
            <person name="Weiss S."/>
            <person name="Bleykasten C."/>
            <person name="De Montigny J."/>
            <person name="Jacques N."/>
            <person name="Jung P."/>
            <person name="Lemaire M."/>
            <person name="Mallet S."/>
            <person name="Morel G."/>
            <person name="Richard G.F."/>
            <person name="Sarkar A."/>
            <person name="Savel G."/>
            <person name="Schacherer J."/>
            <person name="Seret M.L."/>
            <person name="Talla E."/>
            <person name="Samson G."/>
            <person name="Jubin C."/>
            <person name="Poulain J."/>
            <person name="Vacherie B."/>
            <person name="Barbe V."/>
            <person name="Pelletier E."/>
            <person name="Sherman D.J."/>
            <person name="Westhof E."/>
            <person name="Weissenbach J."/>
            <person name="Baret P.V."/>
            <person name="Wincker P."/>
            <person name="Gaillardin C."/>
            <person name="Dujon B."/>
            <person name="Souciet J.L."/>
        </authorList>
    </citation>
    <scope>NUCLEOTIDE SEQUENCE [LARGE SCALE GENOMIC DNA]</scope>
    <source>
        <strain evidence="3">ATCC MYA-4447 / BCRC 22081 / CBS 7064 / NBRC 10061 / NRRL Y-12695</strain>
    </source>
</reference>
<sequence length="105" mass="11534">MSIYPMYALSGANSPGHSSARLIPPYGVPRTCYNYAYGGIATALSNAVIKNFSVNRGSCMSCIPQSIGKTLCGRGRKNFFFFSYSRGLNRCFKLIKKTSSYSFNT</sequence>
<dbReference type="EMBL" id="FO082058">
    <property type="protein sequence ID" value="CCE73357.1"/>
    <property type="molecule type" value="Genomic_DNA"/>
</dbReference>
<keyword evidence="3" id="KW-1185">Reference proteome</keyword>
<proteinExistence type="predicted"/>
<name>G8YVB3_PICSO</name>
<evidence type="ECO:0000313" key="1">
    <source>
        <dbReference type="EMBL" id="CCE72796.1"/>
    </source>
</evidence>
<gene>
    <name evidence="1" type="primary">Piso0_000390</name>
    <name evidence="1" type="ORF">GNLVRS01_PISO0A08294g</name>
    <name evidence="2" type="ORF">GNLVRS01_PISO0B08361g</name>
</gene>
<evidence type="ECO:0000313" key="3">
    <source>
        <dbReference type="Proteomes" id="UP000005222"/>
    </source>
</evidence>
<dbReference type="AlphaFoldDB" id="G8YVB3"/>
<dbReference type="EMBL" id="FO082059">
    <property type="protein sequence ID" value="CCE72796.1"/>
    <property type="molecule type" value="Genomic_DNA"/>
</dbReference>
<reference evidence="1" key="1">
    <citation type="submission" date="2011-10" db="EMBL/GenBank/DDBJ databases">
        <authorList>
            <person name="Genoscope - CEA"/>
        </authorList>
    </citation>
    <scope>NUCLEOTIDE SEQUENCE</scope>
    <source>
        <strain evidence="1">CBS 7064</strain>
    </source>
</reference>
<accession>G8YVB3</accession>
<organism evidence="1 3">
    <name type="scientific">Pichia sorbitophila (strain ATCC MYA-4447 / BCRC 22081 / CBS 7064 / NBRC 10061 / NRRL Y-12695)</name>
    <name type="common">Hybrid yeast</name>
    <dbReference type="NCBI Taxonomy" id="559304"/>
    <lineage>
        <taxon>Eukaryota</taxon>
        <taxon>Fungi</taxon>
        <taxon>Dikarya</taxon>
        <taxon>Ascomycota</taxon>
        <taxon>Saccharomycotina</taxon>
        <taxon>Pichiomycetes</taxon>
        <taxon>Debaryomycetaceae</taxon>
        <taxon>Millerozyma</taxon>
    </lineage>
</organism>
<evidence type="ECO:0000313" key="2">
    <source>
        <dbReference type="EMBL" id="CCE73357.1"/>
    </source>
</evidence>
<dbReference type="HOGENOM" id="CLU_2237582_0_0_1"/>
<dbReference type="InParanoid" id="G8YVB3"/>
<protein>
    <submittedName>
        <fullName evidence="1">Piso0_000390 protein</fullName>
    </submittedName>
</protein>
<dbReference type="Proteomes" id="UP000005222">
    <property type="component" value="Chromosome A"/>
</dbReference>
<dbReference type="Proteomes" id="UP000005222">
    <property type="component" value="Chromosome B"/>
</dbReference>